<proteinExistence type="predicted"/>
<evidence type="ECO:0008006" key="4">
    <source>
        <dbReference type="Google" id="ProtNLM"/>
    </source>
</evidence>
<keyword evidence="1" id="KW-0732">Signal</keyword>
<dbReference type="AlphaFoldDB" id="A0A640VSF0"/>
<gene>
    <name evidence="2" type="ORF">So717_08890</name>
</gene>
<dbReference type="EMBL" id="BLIV01000002">
    <property type="protein sequence ID" value="GFE49136.1"/>
    <property type="molecule type" value="Genomic_DNA"/>
</dbReference>
<keyword evidence="3" id="KW-1185">Reference proteome</keyword>
<accession>A0A640VSF0</accession>
<protein>
    <recommendedName>
        <fullName evidence="4">Dihydrodipicolinate reductase</fullName>
    </recommendedName>
</protein>
<comment type="caution">
    <text evidence="2">The sequence shown here is derived from an EMBL/GenBank/DDBJ whole genome shotgun (WGS) entry which is preliminary data.</text>
</comment>
<name>A0A640VSF0_9RHOB</name>
<evidence type="ECO:0000313" key="3">
    <source>
        <dbReference type="Proteomes" id="UP000436522"/>
    </source>
</evidence>
<feature type="chain" id="PRO_5024916486" description="Dihydrodipicolinate reductase" evidence="1">
    <location>
        <begin position="23"/>
        <end position="119"/>
    </location>
</feature>
<evidence type="ECO:0000256" key="1">
    <source>
        <dbReference type="SAM" id="SignalP"/>
    </source>
</evidence>
<organism evidence="2 3">
    <name type="scientific">Roseobacter cerasinus</name>
    <dbReference type="NCBI Taxonomy" id="2602289"/>
    <lineage>
        <taxon>Bacteria</taxon>
        <taxon>Pseudomonadati</taxon>
        <taxon>Pseudomonadota</taxon>
        <taxon>Alphaproteobacteria</taxon>
        <taxon>Rhodobacterales</taxon>
        <taxon>Roseobacteraceae</taxon>
        <taxon>Roseobacter</taxon>
    </lineage>
</organism>
<feature type="signal peptide" evidence="1">
    <location>
        <begin position="1"/>
        <end position="22"/>
    </location>
</feature>
<reference evidence="2 3" key="1">
    <citation type="submission" date="2019-12" db="EMBL/GenBank/DDBJ databases">
        <title>Roseobacter cerasinus sp. nov., isolated from seawater around aquaculture.</title>
        <authorList>
            <person name="Muramatsu S."/>
            <person name="Takabe Y."/>
            <person name="Mori K."/>
            <person name="Takaichi S."/>
            <person name="Hanada S."/>
        </authorList>
    </citation>
    <scope>NUCLEOTIDE SEQUENCE [LARGE SCALE GENOMIC DNA]</scope>
    <source>
        <strain evidence="2 3">AI77</strain>
    </source>
</reference>
<dbReference type="RefSeq" id="WP_238840675.1">
    <property type="nucleotide sequence ID" value="NZ_BLIV01000002.1"/>
</dbReference>
<evidence type="ECO:0000313" key="2">
    <source>
        <dbReference type="EMBL" id="GFE49136.1"/>
    </source>
</evidence>
<dbReference type="Proteomes" id="UP000436522">
    <property type="component" value="Unassembled WGS sequence"/>
</dbReference>
<sequence length="119" mass="13314">MMRTVTSVLAGLALFGASTAAAEFAKVDSQEEFISLIQGKELRRPFVRLEVSREGEISGMGAAWAVTGNWTWQDGYFCRDLFWGGDPLGYNCQEVRAHQNRIRFTSDRGSGDSAEFRLR</sequence>